<accession>A0ACB8ZDD5</accession>
<proteinExistence type="predicted"/>
<dbReference type="Proteomes" id="UP001056120">
    <property type="component" value="Linkage Group LG26"/>
</dbReference>
<evidence type="ECO:0000313" key="2">
    <source>
        <dbReference type="Proteomes" id="UP001056120"/>
    </source>
</evidence>
<reference evidence="2" key="1">
    <citation type="journal article" date="2022" name="Mol. Ecol. Resour.">
        <title>The genomes of chicory, endive, great burdock and yacon provide insights into Asteraceae palaeo-polyploidization history and plant inulin production.</title>
        <authorList>
            <person name="Fan W."/>
            <person name="Wang S."/>
            <person name="Wang H."/>
            <person name="Wang A."/>
            <person name="Jiang F."/>
            <person name="Liu H."/>
            <person name="Zhao H."/>
            <person name="Xu D."/>
            <person name="Zhang Y."/>
        </authorList>
    </citation>
    <scope>NUCLEOTIDE SEQUENCE [LARGE SCALE GENOMIC DNA]</scope>
    <source>
        <strain evidence="2">cv. Yunnan</strain>
    </source>
</reference>
<reference evidence="1 2" key="2">
    <citation type="journal article" date="2022" name="Mol. Ecol. Resour.">
        <title>The genomes of chicory, endive, great burdock and yacon provide insights into Asteraceae paleo-polyploidization history and plant inulin production.</title>
        <authorList>
            <person name="Fan W."/>
            <person name="Wang S."/>
            <person name="Wang H."/>
            <person name="Wang A."/>
            <person name="Jiang F."/>
            <person name="Liu H."/>
            <person name="Zhao H."/>
            <person name="Xu D."/>
            <person name="Zhang Y."/>
        </authorList>
    </citation>
    <scope>NUCLEOTIDE SEQUENCE [LARGE SCALE GENOMIC DNA]</scope>
    <source>
        <strain evidence="2">cv. Yunnan</strain>
        <tissue evidence="1">Leaves</tissue>
    </source>
</reference>
<evidence type="ECO:0000313" key="1">
    <source>
        <dbReference type="EMBL" id="KAI3695623.1"/>
    </source>
</evidence>
<organism evidence="1 2">
    <name type="scientific">Smallanthus sonchifolius</name>
    <dbReference type="NCBI Taxonomy" id="185202"/>
    <lineage>
        <taxon>Eukaryota</taxon>
        <taxon>Viridiplantae</taxon>
        <taxon>Streptophyta</taxon>
        <taxon>Embryophyta</taxon>
        <taxon>Tracheophyta</taxon>
        <taxon>Spermatophyta</taxon>
        <taxon>Magnoliopsida</taxon>
        <taxon>eudicotyledons</taxon>
        <taxon>Gunneridae</taxon>
        <taxon>Pentapetalae</taxon>
        <taxon>asterids</taxon>
        <taxon>campanulids</taxon>
        <taxon>Asterales</taxon>
        <taxon>Asteraceae</taxon>
        <taxon>Asteroideae</taxon>
        <taxon>Heliantheae alliance</taxon>
        <taxon>Millerieae</taxon>
        <taxon>Smallanthus</taxon>
    </lineage>
</organism>
<dbReference type="EMBL" id="CM042043">
    <property type="protein sequence ID" value="KAI3695623.1"/>
    <property type="molecule type" value="Genomic_DNA"/>
</dbReference>
<comment type="caution">
    <text evidence="1">The sequence shown here is derived from an EMBL/GenBank/DDBJ whole genome shotgun (WGS) entry which is preliminary data.</text>
</comment>
<name>A0ACB8ZDD5_9ASTR</name>
<gene>
    <name evidence="1" type="ORF">L1987_78622</name>
</gene>
<sequence length="78" mass="7704">MSSSSACCGGNCGCGSACKCQTGCGGCKMNPDMSNSETIAGLAPNKRSYEGTEMGAAASEHDGCKCGANCTCNPCTCK</sequence>
<protein>
    <submittedName>
        <fullName evidence="1">Uncharacterized protein</fullName>
    </submittedName>
</protein>
<keyword evidence="2" id="KW-1185">Reference proteome</keyword>